<dbReference type="EMBL" id="CP003389">
    <property type="protein sequence ID" value="AFE05961.1"/>
    <property type="molecule type" value="Genomic_DNA"/>
</dbReference>
<reference evidence="2 3" key="1">
    <citation type="journal article" date="2012" name="J. Bacteriol.">
        <title>Complete Genome Sequence of the Fruiting Myxobacterium Corallococcus coralloides DSM 2259.</title>
        <authorList>
            <person name="Huntley S."/>
            <person name="Zhang Y."/>
            <person name="Treuner-Lange A."/>
            <person name="Kneip S."/>
            <person name="Sensen C.W."/>
            <person name="Sogaard-Andersen L."/>
        </authorList>
    </citation>
    <scope>NUCLEOTIDE SEQUENCE [LARGE SCALE GENOMIC DNA]</scope>
    <source>
        <strain evidence="3">ATCC 25202 / DSM 2259 / NBRC 100086 / M2</strain>
    </source>
</reference>
<gene>
    <name evidence="2" type="ordered locus">COCOR_04682</name>
</gene>
<dbReference type="InParanoid" id="H8MJF2"/>
<name>H8MJF2_CORCM</name>
<dbReference type="AlphaFoldDB" id="H8MJF2"/>
<dbReference type="eggNOG" id="COG0439">
    <property type="taxonomic scope" value="Bacteria"/>
</dbReference>
<keyword evidence="3" id="KW-1185">Reference proteome</keyword>
<dbReference type="KEGG" id="ccx:COCOR_04682"/>
<proteinExistence type="predicted"/>
<accession>H8MJF2</accession>
<feature type="compositionally biased region" description="Polar residues" evidence="1">
    <location>
        <begin position="61"/>
        <end position="79"/>
    </location>
</feature>
<protein>
    <submittedName>
        <fullName evidence="2">Uncharacterized protein</fullName>
    </submittedName>
</protein>
<evidence type="ECO:0000313" key="3">
    <source>
        <dbReference type="Proteomes" id="UP000007587"/>
    </source>
</evidence>
<organism evidence="2 3">
    <name type="scientific">Corallococcus coralloides (strain ATCC 25202 / DSM 2259 / NBRC 100086 / M2)</name>
    <name type="common">Myxococcus coralloides</name>
    <dbReference type="NCBI Taxonomy" id="1144275"/>
    <lineage>
        <taxon>Bacteria</taxon>
        <taxon>Pseudomonadati</taxon>
        <taxon>Myxococcota</taxon>
        <taxon>Myxococcia</taxon>
        <taxon>Myxococcales</taxon>
        <taxon>Cystobacterineae</taxon>
        <taxon>Myxococcaceae</taxon>
        <taxon>Corallococcus</taxon>
    </lineage>
</organism>
<dbReference type="HOGENOM" id="CLU_2600061_0_0_7"/>
<evidence type="ECO:0000313" key="2">
    <source>
        <dbReference type="EMBL" id="AFE05961.1"/>
    </source>
</evidence>
<feature type="region of interest" description="Disordered" evidence="1">
    <location>
        <begin position="57"/>
        <end position="79"/>
    </location>
</feature>
<evidence type="ECO:0000256" key="1">
    <source>
        <dbReference type="SAM" id="MobiDB-lite"/>
    </source>
</evidence>
<sequence>MPPARRAASRTRLGGDRLRDLVRLTTGHDLLDMTLPWAMGTLKPLEADPVPRHPLFPGVIPQSTLEGHTGSTRRSFTVA</sequence>
<reference evidence="3" key="2">
    <citation type="submission" date="2012-03" db="EMBL/GenBank/DDBJ databases">
        <title>Genome sequence of the fruiting myxobacterium Corallococcus coralloides DSM 2259.</title>
        <authorList>
            <person name="Huntley S."/>
            <person name="Zhang Y."/>
            <person name="Treuner-Lange A."/>
            <person name="Sensen C.W."/>
            <person name="Sogaard-Andersen L."/>
        </authorList>
    </citation>
    <scope>NUCLEOTIDE SEQUENCE [LARGE SCALE GENOMIC DNA]</scope>
    <source>
        <strain evidence="3">ATCC 25202 / DSM 2259 / NBRC 100086 / M2</strain>
    </source>
</reference>
<dbReference type="Proteomes" id="UP000007587">
    <property type="component" value="Chromosome"/>
</dbReference>